<dbReference type="SUPFAM" id="SSF52047">
    <property type="entry name" value="RNI-like"/>
    <property type="match status" value="1"/>
</dbReference>
<dbReference type="PANTHER" id="PTHR34145">
    <property type="entry name" value="OS02G0105600 PROTEIN"/>
    <property type="match status" value="1"/>
</dbReference>
<dbReference type="Pfam" id="PF00646">
    <property type="entry name" value="F-box"/>
    <property type="match status" value="1"/>
</dbReference>
<gene>
    <name evidence="2" type="ORF">COLO4_30418</name>
</gene>
<name>A0A1R3H8U4_9ROSI</name>
<accession>A0A1R3H8U4</accession>
<dbReference type="PANTHER" id="PTHR34145:SF28">
    <property type="entry name" value="F-BOX DOMAIN-CONTAINING PROTEIN"/>
    <property type="match status" value="1"/>
</dbReference>
<dbReference type="AlphaFoldDB" id="A0A1R3H8U4"/>
<dbReference type="Proteomes" id="UP000187203">
    <property type="component" value="Unassembled WGS sequence"/>
</dbReference>
<dbReference type="InterPro" id="IPR053772">
    <property type="entry name" value="At1g61320/At1g61330-like"/>
</dbReference>
<dbReference type="EMBL" id="AWUE01020728">
    <property type="protein sequence ID" value="OMO66693.1"/>
    <property type="molecule type" value="Genomic_DNA"/>
</dbReference>
<dbReference type="Pfam" id="PF23622">
    <property type="entry name" value="LRR_At1g61320_AtMIF1"/>
    <property type="match status" value="1"/>
</dbReference>
<protein>
    <recommendedName>
        <fullName evidence="1">F-box domain-containing protein</fullName>
    </recommendedName>
</protein>
<organism evidence="2 3">
    <name type="scientific">Corchorus olitorius</name>
    <dbReference type="NCBI Taxonomy" id="93759"/>
    <lineage>
        <taxon>Eukaryota</taxon>
        <taxon>Viridiplantae</taxon>
        <taxon>Streptophyta</taxon>
        <taxon>Embryophyta</taxon>
        <taxon>Tracheophyta</taxon>
        <taxon>Spermatophyta</taxon>
        <taxon>Magnoliopsida</taxon>
        <taxon>eudicotyledons</taxon>
        <taxon>Gunneridae</taxon>
        <taxon>Pentapetalae</taxon>
        <taxon>rosids</taxon>
        <taxon>malvids</taxon>
        <taxon>Malvales</taxon>
        <taxon>Malvaceae</taxon>
        <taxon>Grewioideae</taxon>
        <taxon>Apeibeae</taxon>
        <taxon>Corchorus</taxon>
    </lineage>
</organism>
<dbReference type="OrthoDB" id="612216at2759"/>
<dbReference type="SUPFAM" id="SSF81383">
    <property type="entry name" value="F-box domain"/>
    <property type="match status" value="1"/>
</dbReference>
<dbReference type="Pfam" id="PF24758">
    <property type="entry name" value="LRR_At5g56370"/>
    <property type="match status" value="1"/>
</dbReference>
<dbReference type="InterPro" id="IPR055357">
    <property type="entry name" value="LRR_At1g61320_AtMIF1"/>
</dbReference>
<proteinExistence type="predicted"/>
<reference evidence="3" key="1">
    <citation type="submission" date="2013-09" db="EMBL/GenBank/DDBJ databases">
        <title>Corchorus olitorius genome sequencing.</title>
        <authorList>
            <person name="Alam M."/>
            <person name="Haque M.S."/>
            <person name="Islam M.S."/>
            <person name="Emdad E.M."/>
            <person name="Islam M.M."/>
            <person name="Ahmed B."/>
            <person name="Halim A."/>
            <person name="Hossen Q.M.M."/>
            <person name="Hossain M.Z."/>
            <person name="Ahmed R."/>
            <person name="Khan M.M."/>
            <person name="Islam R."/>
            <person name="Rashid M.M."/>
            <person name="Khan S.A."/>
            <person name="Rahman M.S."/>
            <person name="Alam M."/>
            <person name="Yahiya A.S."/>
            <person name="Khan M.S."/>
            <person name="Azam M.S."/>
            <person name="Haque T."/>
            <person name="Lashkar M.Z.H."/>
            <person name="Akhand A.I."/>
            <person name="Morshed G."/>
            <person name="Roy S."/>
            <person name="Uddin K.S."/>
            <person name="Rabeya T."/>
            <person name="Hossain A.S."/>
            <person name="Chowdhury A."/>
            <person name="Snigdha A.R."/>
            <person name="Mortoza M.S."/>
            <person name="Matin S.A."/>
            <person name="Hoque S.M.E."/>
            <person name="Islam M.K."/>
            <person name="Roy D.K."/>
            <person name="Haider R."/>
            <person name="Moosa M.M."/>
            <person name="Elias S.M."/>
            <person name="Hasan A.M."/>
            <person name="Jahan S."/>
            <person name="Shafiuddin M."/>
            <person name="Mahmood N."/>
            <person name="Shommy N.S."/>
        </authorList>
    </citation>
    <scope>NUCLEOTIDE SEQUENCE [LARGE SCALE GENOMIC DNA]</scope>
    <source>
        <strain evidence="3">cv. O-4</strain>
    </source>
</reference>
<comment type="caution">
    <text evidence="2">The sequence shown here is derived from an EMBL/GenBank/DDBJ whole genome shotgun (WGS) entry which is preliminary data.</text>
</comment>
<dbReference type="Gene3D" id="3.80.10.10">
    <property type="entry name" value="Ribonuclease Inhibitor"/>
    <property type="match status" value="1"/>
</dbReference>
<evidence type="ECO:0000313" key="3">
    <source>
        <dbReference type="Proteomes" id="UP000187203"/>
    </source>
</evidence>
<dbReference type="InterPro" id="IPR036047">
    <property type="entry name" value="F-box-like_dom_sf"/>
</dbReference>
<evidence type="ECO:0000313" key="2">
    <source>
        <dbReference type="EMBL" id="OMO66693.1"/>
    </source>
</evidence>
<dbReference type="InterPro" id="IPR001810">
    <property type="entry name" value="F-box_dom"/>
</dbReference>
<dbReference type="InterPro" id="IPR032675">
    <property type="entry name" value="LRR_dom_sf"/>
</dbReference>
<dbReference type="InterPro" id="IPR055411">
    <property type="entry name" value="LRR_FXL15/At3g58940/PEG3-like"/>
</dbReference>
<sequence length="541" mass="63087">MDLISNLPLHIIHKIMSYLSTRELAQTNLLSRKWKNNIRPTFPIFIFNQLDLGKDLPYFCPRILFKYHPEKFTESVEDFRKFVDSTLDQFCDRDEMKLRMQKFKLVIGITSNLESWYPLVDKWIGLALEHQVKNLNLHFQIFQNGKYPLPETVFLAKSINILKLYGCKLLLPSSNYAFKFHSLTKLKLEKVILDEQMIQKLTSNSPLLEDIDIVHCWGFAYCHVPNLPKLRTFAISSPVEDLTSIKIAAPNLRHCRLNLFDIKNPPYRISLAESCHLRILDLTGNLIADRDFDYLISKFTLLEELVVLSCKSLRKVTISSQTLKLLDIRECLLEAIHIDAPNLLEFFLFNYGKIPMASINIPCPWDISFEGSNDNVDTLWYLKLRKFLETSSPIEWLSIDIMVYEHSFNLEEFRQNSPPPPREIQELHLTVVIPESEYAAVLDAYFSVCHPKTLSLPTHHGDNERSNFYMWVYETLVNGDTYCCSCSNVKCWRHYLKDIKLESFHGKVAPPDSGEWKNEWRNLPEGTVGFALEWCFDVEND</sequence>
<dbReference type="Gene3D" id="1.20.1280.50">
    <property type="match status" value="1"/>
</dbReference>
<feature type="domain" description="F-box" evidence="1">
    <location>
        <begin position="1"/>
        <end position="50"/>
    </location>
</feature>
<keyword evidence="3" id="KW-1185">Reference proteome</keyword>
<dbReference type="PROSITE" id="PS50181">
    <property type="entry name" value="FBOX"/>
    <property type="match status" value="1"/>
</dbReference>
<evidence type="ECO:0000259" key="1">
    <source>
        <dbReference type="PROSITE" id="PS50181"/>
    </source>
</evidence>